<dbReference type="Proteomes" id="UP000188184">
    <property type="component" value="Chromosome"/>
</dbReference>
<dbReference type="OrthoDB" id="2428383at2"/>
<dbReference type="InterPro" id="IPR036388">
    <property type="entry name" value="WH-like_DNA-bd_sf"/>
</dbReference>
<dbReference type="KEGG" id="pmar:B0X71_13280"/>
<proteinExistence type="predicted"/>
<dbReference type="EMBL" id="CP019640">
    <property type="protein sequence ID" value="AQQ53971.1"/>
    <property type="molecule type" value="Genomic_DNA"/>
</dbReference>
<evidence type="ECO:0000313" key="2">
    <source>
        <dbReference type="Proteomes" id="UP000188184"/>
    </source>
</evidence>
<dbReference type="Gene3D" id="1.10.10.10">
    <property type="entry name" value="Winged helix-like DNA-binding domain superfamily/Winged helix DNA-binding domain"/>
    <property type="match status" value="1"/>
</dbReference>
<accession>A0A1Q2L0L4</accession>
<dbReference type="RefSeq" id="WP_077589868.1">
    <property type="nucleotide sequence ID" value="NZ_CP019640.1"/>
</dbReference>
<protein>
    <submittedName>
        <fullName evidence="1">Uncharacterized protein</fullName>
    </submittedName>
</protein>
<name>A0A1Q2L0L4_9BACL</name>
<sequence length="99" mass="11673">MASSTSYKNNEKNYYPEQLIIQECRNCLKTASPSLNDKGERFLEYFQSNSTKEGVLFRTIQELTRELNMPHQTLTKILKVLENNELIYRRNGIIGLWKK</sequence>
<dbReference type="InterPro" id="IPR036390">
    <property type="entry name" value="WH_DNA-bd_sf"/>
</dbReference>
<keyword evidence="2" id="KW-1185">Reference proteome</keyword>
<evidence type="ECO:0000313" key="1">
    <source>
        <dbReference type="EMBL" id="AQQ53971.1"/>
    </source>
</evidence>
<reference evidence="1 2" key="1">
    <citation type="submission" date="2017-02" db="EMBL/GenBank/DDBJ databases">
        <title>The complete genomic sequence of a novel cold adapted crude oil-degrading bacterium Planococcus qaidamina Y42.</title>
        <authorList>
            <person name="Yang R."/>
        </authorList>
    </citation>
    <scope>NUCLEOTIDE SEQUENCE [LARGE SCALE GENOMIC DNA]</scope>
    <source>
        <strain evidence="1 2">Y42</strain>
    </source>
</reference>
<dbReference type="SUPFAM" id="SSF46785">
    <property type="entry name" value="Winged helix' DNA-binding domain"/>
    <property type="match status" value="1"/>
</dbReference>
<dbReference type="AlphaFoldDB" id="A0A1Q2L0L4"/>
<gene>
    <name evidence="1" type="ORF">B0X71_13280</name>
</gene>
<organism evidence="1 2">
    <name type="scientific">Planococcus lenghuensis</name>
    <dbReference type="NCBI Taxonomy" id="2213202"/>
    <lineage>
        <taxon>Bacteria</taxon>
        <taxon>Bacillati</taxon>
        <taxon>Bacillota</taxon>
        <taxon>Bacilli</taxon>
        <taxon>Bacillales</taxon>
        <taxon>Caryophanaceae</taxon>
        <taxon>Planococcus</taxon>
    </lineage>
</organism>